<dbReference type="AlphaFoldDB" id="A0A2N5TSP8"/>
<evidence type="ECO:0000256" key="1">
    <source>
        <dbReference type="SAM" id="MobiDB-lite"/>
    </source>
</evidence>
<evidence type="ECO:0000313" key="3">
    <source>
        <dbReference type="Proteomes" id="UP000235392"/>
    </source>
</evidence>
<evidence type="ECO:0000313" key="2">
    <source>
        <dbReference type="EMBL" id="PLW28520.1"/>
    </source>
</evidence>
<name>A0A2N5TSP8_9BASI</name>
<proteinExistence type="predicted"/>
<gene>
    <name evidence="2" type="ORF">PCASD_22443</name>
</gene>
<feature type="compositionally biased region" description="Acidic residues" evidence="1">
    <location>
        <begin position="13"/>
        <end position="22"/>
    </location>
</feature>
<dbReference type="Pfam" id="PF18758">
    <property type="entry name" value="KDZ"/>
    <property type="match status" value="1"/>
</dbReference>
<dbReference type="InterPro" id="IPR040521">
    <property type="entry name" value="KDZ"/>
</dbReference>
<reference evidence="2 3" key="1">
    <citation type="submission" date="2017-11" db="EMBL/GenBank/DDBJ databases">
        <title>De novo assembly and phasing of dikaryotic genomes from two isolates of Puccinia coronata f. sp. avenae, the causal agent of oat crown rust.</title>
        <authorList>
            <person name="Miller M.E."/>
            <person name="Zhang Y."/>
            <person name="Omidvar V."/>
            <person name="Sperschneider J."/>
            <person name="Schwessinger B."/>
            <person name="Raley C."/>
            <person name="Palmer J.M."/>
            <person name="Garnica D."/>
            <person name="Upadhyaya N."/>
            <person name="Rathjen J."/>
            <person name="Taylor J.M."/>
            <person name="Park R.F."/>
            <person name="Dodds P.N."/>
            <person name="Hirsch C.D."/>
            <person name="Kianian S.F."/>
            <person name="Figueroa M."/>
        </authorList>
    </citation>
    <scope>NUCLEOTIDE SEQUENCE [LARGE SCALE GENOMIC DNA]</scope>
    <source>
        <strain evidence="2">12SD80</strain>
    </source>
</reference>
<dbReference type="PANTHER" id="PTHR33096">
    <property type="entry name" value="CXC2 DOMAIN-CONTAINING PROTEIN"/>
    <property type="match status" value="1"/>
</dbReference>
<evidence type="ECO:0008006" key="4">
    <source>
        <dbReference type="Google" id="ProtNLM"/>
    </source>
</evidence>
<dbReference type="Proteomes" id="UP000235392">
    <property type="component" value="Unassembled WGS sequence"/>
</dbReference>
<organism evidence="2 3">
    <name type="scientific">Puccinia coronata f. sp. avenae</name>
    <dbReference type="NCBI Taxonomy" id="200324"/>
    <lineage>
        <taxon>Eukaryota</taxon>
        <taxon>Fungi</taxon>
        <taxon>Dikarya</taxon>
        <taxon>Basidiomycota</taxon>
        <taxon>Pucciniomycotina</taxon>
        <taxon>Pucciniomycetes</taxon>
        <taxon>Pucciniales</taxon>
        <taxon>Pucciniaceae</taxon>
        <taxon>Puccinia</taxon>
    </lineage>
</organism>
<feature type="region of interest" description="Disordered" evidence="1">
    <location>
        <begin position="1"/>
        <end position="47"/>
    </location>
</feature>
<sequence>MPSTSNNLHEPNLDNDEADPEQEFVFPPYDAGKDTPHDPTGLDGWDSIPWTVEGEPHRRLQPLDYLLTQEIRTTHRKNLANTQNNKWNETMPQLFAAYLWLKEKTGNWTFTSSSFASVKGYLHMIAAQLALVHRHHQAAGRNHTPLITPNIFVHPSKLEDMQQHIDELEVIHKISKSKKGADKCADSHKAADDTQNETTWKGCDDTGLMGSCCRHDSVISLMNIFESGENRALALSILKQILDNVNQTRPVGVLYDIGCSLNKFIKLRHIFPEHEGRLFFGTSVFHAFVHEWPCQLEYNPRYNDGWGLSDGESMERLWSALSPQVSPLRYATRNNRLSALAHRSSWLRQKFLNALKKRDTAKNDLKILFEKENPYEEANVKYSTQFLRSQWTKQAECKSQHAEDNKTRMKQLAEFFRNEEVLNKAKKDIFGEQGRLSSSVDDWERVLTLFESHEAKQQELAKSLGRNYNELLSATSDEEKKLTLLWEAKSKLFLQAVELQGERYPIMGSQTVGTKIQQRILKAIKRRKNPVEKAIKNFNTRRSDYLLAYEPTRAQRRDNVELTYKDFLKMDLNDPFWNDNFFFHSRDPWAIDFLVRHGIQAMLMLDRVQEEVQLLTHDLDRAMSWAHELRMDLERSIRQLDAWVASPNTIDLSNPENWITMVSIALPMPSKLQVLRSELHLCLKDHCWLIKIWMCDIDWLWERTRNRHTKSEHPWFDCMADLREQHHEDALRSINNAMELLDFDNNPPDEVAGVRDEANNNDELDDGDSE</sequence>
<accession>A0A2N5TSP8</accession>
<protein>
    <recommendedName>
        <fullName evidence="4">CxC1-like cysteine cluster associated with KDZ transposases domain-containing protein</fullName>
    </recommendedName>
</protein>
<dbReference type="PANTHER" id="PTHR33096:SF1">
    <property type="entry name" value="CXC1-LIKE CYSTEINE CLUSTER ASSOCIATED WITH KDZ TRANSPOSASES DOMAIN-CONTAINING PROTEIN"/>
    <property type="match status" value="1"/>
</dbReference>
<dbReference type="EMBL" id="PGCI01000362">
    <property type="protein sequence ID" value="PLW28520.1"/>
    <property type="molecule type" value="Genomic_DNA"/>
</dbReference>
<feature type="compositionally biased region" description="Acidic residues" evidence="1">
    <location>
        <begin position="759"/>
        <end position="770"/>
    </location>
</feature>
<comment type="caution">
    <text evidence="2">The sequence shown here is derived from an EMBL/GenBank/DDBJ whole genome shotgun (WGS) entry which is preliminary data.</text>
</comment>
<feature type="region of interest" description="Disordered" evidence="1">
    <location>
        <begin position="745"/>
        <end position="770"/>
    </location>
</feature>